<reference evidence="2 3" key="1">
    <citation type="submission" date="2019-09" db="EMBL/GenBank/DDBJ databases">
        <title>Bird 10,000 Genomes (B10K) Project - Family phase.</title>
        <authorList>
            <person name="Zhang G."/>
        </authorList>
    </citation>
    <scope>NUCLEOTIDE SEQUENCE [LARGE SCALE GENOMIC DNA]</scope>
    <source>
        <strain evidence="2">B10K-DU-028-75</strain>
        <tissue evidence="2">Mixed tissue sample</tissue>
    </source>
</reference>
<keyword evidence="3" id="KW-1185">Reference proteome</keyword>
<evidence type="ECO:0000259" key="1">
    <source>
        <dbReference type="PROSITE" id="PS50835"/>
    </source>
</evidence>
<dbReference type="GO" id="GO:0005769">
    <property type="term" value="C:early endosome"/>
    <property type="evidence" value="ECO:0007669"/>
    <property type="project" value="TreeGrafter"/>
</dbReference>
<comment type="caution">
    <text evidence="2">The sequence shown here is derived from an EMBL/GenBank/DDBJ whole genome shotgun (WGS) entry which is preliminary data.</text>
</comment>
<evidence type="ECO:0000313" key="2">
    <source>
        <dbReference type="EMBL" id="NWU87111.1"/>
    </source>
</evidence>
<dbReference type="GO" id="GO:0005770">
    <property type="term" value="C:late endosome"/>
    <property type="evidence" value="ECO:0007669"/>
    <property type="project" value="TreeGrafter"/>
</dbReference>
<dbReference type="InterPro" id="IPR036179">
    <property type="entry name" value="Ig-like_dom_sf"/>
</dbReference>
<dbReference type="InterPro" id="IPR003599">
    <property type="entry name" value="Ig_sub"/>
</dbReference>
<dbReference type="GO" id="GO:0046790">
    <property type="term" value="F:virion binding"/>
    <property type="evidence" value="ECO:0007669"/>
    <property type="project" value="TreeGrafter"/>
</dbReference>
<sequence>ASLSWEGGLSATSPSLAAVRVRILPSPEVREGGSATLTCAVAGGAEEVLSYSWYRNGRWLRSGPSPALALPRVSASDAGSYHCSVRTPARNRSAAPAPLSVLCECPGPGAPSGGGAARAGT</sequence>
<dbReference type="PROSITE" id="PS50835">
    <property type="entry name" value="IG_LIKE"/>
    <property type="match status" value="1"/>
</dbReference>
<dbReference type="SUPFAM" id="SSF48726">
    <property type="entry name" value="Immunoglobulin"/>
    <property type="match status" value="1"/>
</dbReference>
<dbReference type="GO" id="GO:0075512">
    <property type="term" value="P:clathrin-dependent endocytosis of virus by host cell"/>
    <property type="evidence" value="ECO:0007669"/>
    <property type="project" value="TreeGrafter"/>
</dbReference>
<accession>A0A7K6AB33</accession>
<dbReference type="SMART" id="SM00408">
    <property type="entry name" value="IGc2"/>
    <property type="match status" value="1"/>
</dbReference>
<name>A0A7K6AB33_ONYCO</name>
<dbReference type="PANTHER" id="PTHR47243:SF1">
    <property type="entry name" value="SIALOADHESIN"/>
    <property type="match status" value="1"/>
</dbReference>
<dbReference type="FunFam" id="2.60.40.10:FF:000921">
    <property type="entry name" value="sialoadhesin isoform X1"/>
    <property type="match status" value="1"/>
</dbReference>
<dbReference type="EMBL" id="VZRK01000624">
    <property type="protein sequence ID" value="NWU87111.1"/>
    <property type="molecule type" value="Genomic_DNA"/>
</dbReference>
<feature type="domain" description="Ig-like" evidence="1">
    <location>
        <begin position="14"/>
        <end position="100"/>
    </location>
</feature>
<feature type="non-terminal residue" evidence="2">
    <location>
        <position position="1"/>
    </location>
</feature>
<feature type="non-terminal residue" evidence="2">
    <location>
        <position position="121"/>
    </location>
</feature>
<dbReference type="Pfam" id="PF13895">
    <property type="entry name" value="Ig_2"/>
    <property type="match status" value="1"/>
</dbReference>
<dbReference type="SMART" id="SM00409">
    <property type="entry name" value="IG"/>
    <property type="match status" value="1"/>
</dbReference>
<proteinExistence type="predicted"/>
<dbReference type="InterPro" id="IPR013783">
    <property type="entry name" value="Ig-like_fold"/>
</dbReference>
<dbReference type="GO" id="GO:0005886">
    <property type="term" value="C:plasma membrane"/>
    <property type="evidence" value="ECO:0007669"/>
    <property type="project" value="TreeGrafter"/>
</dbReference>
<organism evidence="2 3">
    <name type="scientific">Onychorhynchus coronatus</name>
    <name type="common">Royal flycatcher</name>
    <dbReference type="NCBI Taxonomy" id="360224"/>
    <lineage>
        <taxon>Eukaryota</taxon>
        <taxon>Metazoa</taxon>
        <taxon>Chordata</taxon>
        <taxon>Craniata</taxon>
        <taxon>Vertebrata</taxon>
        <taxon>Euteleostomi</taxon>
        <taxon>Archelosauria</taxon>
        <taxon>Archosauria</taxon>
        <taxon>Dinosauria</taxon>
        <taxon>Saurischia</taxon>
        <taxon>Theropoda</taxon>
        <taxon>Coelurosauria</taxon>
        <taxon>Aves</taxon>
        <taxon>Neognathae</taxon>
        <taxon>Neoaves</taxon>
        <taxon>Telluraves</taxon>
        <taxon>Australaves</taxon>
        <taxon>Passeriformes</taxon>
        <taxon>Tyrannidae</taxon>
        <taxon>Onychorhynchus</taxon>
    </lineage>
</organism>
<dbReference type="InterPro" id="IPR007110">
    <property type="entry name" value="Ig-like_dom"/>
</dbReference>
<dbReference type="InterPro" id="IPR003598">
    <property type="entry name" value="Ig_sub2"/>
</dbReference>
<dbReference type="AlphaFoldDB" id="A0A7K6AB33"/>
<protein>
    <submittedName>
        <fullName evidence="2">SN protein</fullName>
    </submittedName>
</protein>
<dbReference type="Gene3D" id="2.60.40.10">
    <property type="entry name" value="Immunoglobulins"/>
    <property type="match status" value="1"/>
</dbReference>
<dbReference type="Proteomes" id="UP000550309">
    <property type="component" value="Unassembled WGS sequence"/>
</dbReference>
<gene>
    <name evidence="2" type="primary">Siglec1_1</name>
    <name evidence="2" type="ORF">ONYCOR_R15319</name>
</gene>
<evidence type="ECO:0000313" key="3">
    <source>
        <dbReference type="Proteomes" id="UP000550309"/>
    </source>
</evidence>
<dbReference type="OrthoDB" id="10039395at2759"/>
<dbReference type="PANTHER" id="PTHR47243">
    <property type="entry name" value="SIALOADHESIN"/>
    <property type="match status" value="1"/>
</dbReference>